<evidence type="ECO:0000313" key="1">
    <source>
        <dbReference type="EMBL" id="KAK6347354.1"/>
    </source>
</evidence>
<dbReference type="EMBL" id="JAVHNQ010000005">
    <property type="protein sequence ID" value="KAK6347354.1"/>
    <property type="molecule type" value="Genomic_DNA"/>
</dbReference>
<dbReference type="AlphaFoldDB" id="A0AAV9UVG6"/>
<gene>
    <name evidence="1" type="ORF">TWF696_007422</name>
</gene>
<accession>A0AAV9UVG6</accession>
<protein>
    <submittedName>
        <fullName evidence="1">Uncharacterized protein</fullName>
    </submittedName>
</protein>
<keyword evidence="2" id="KW-1185">Reference proteome</keyword>
<evidence type="ECO:0000313" key="2">
    <source>
        <dbReference type="Proteomes" id="UP001375240"/>
    </source>
</evidence>
<dbReference type="Proteomes" id="UP001375240">
    <property type="component" value="Unassembled WGS sequence"/>
</dbReference>
<reference evidence="1 2" key="1">
    <citation type="submission" date="2019-10" db="EMBL/GenBank/DDBJ databases">
        <authorList>
            <person name="Palmer J.M."/>
        </authorList>
    </citation>
    <scope>NUCLEOTIDE SEQUENCE [LARGE SCALE GENOMIC DNA]</scope>
    <source>
        <strain evidence="1 2">TWF696</strain>
    </source>
</reference>
<organism evidence="1 2">
    <name type="scientific">Orbilia brochopaga</name>
    <dbReference type="NCBI Taxonomy" id="3140254"/>
    <lineage>
        <taxon>Eukaryota</taxon>
        <taxon>Fungi</taxon>
        <taxon>Dikarya</taxon>
        <taxon>Ascomycota</taxon>
        <taxon>Pezizomycotina</taxon>
        <taxon>Orbiliomycetes</taxon>
        <taxon>Orbiliales</taxon>
        <taxon>Orbiliaceae</taxon>
        <taxon>Orbilia</taxon>
    </lineage>
</organism>
<comment type="caution">
    <text evidence="1">The sequence shown here is derived from an EMBL/GenBank/DDBJ whole genome shotgun (WGS) entry which is preliminary data.</text>
</comment>
<sequence length="242" mass="28313">MPWQFPASELLNGRFTTVTQITPWEDLEYVWMHPHSSFCTIENCPLELLPGPRYIYRPGTKDICGFFGRPYPEPYPGCLTPIKIVRQARVPPAVLGDRGRSLIRNLRIHLQMYESEMLWPLQDVPQILRAAANRIKCTCPFAFKDISISHGEDQELRILMRLVLPLAFDRYRIYIPPAEELTEELVEELKSLEDERKNLDRRRKRPETALVPWAQWLHVEGKLVVQAMQRPVALTSVIQRLW</sequence>
<name>A0AAV9UVG6_9PEZI</name>
<proteinExistence type="predicted"/>